<evidence type="ECO:0000313" key="2">
    <source>
        <dbReference type="Proteomes" id="UP001193389"/>
    </source>
</evidence>
<proteinExistence type="predicted"/>
<name>A0A5K7SFZ0_9BACT</name>
<organism evidence="1 2">
    <name type="scientific">Aquipluma nitroreducens</name>
    <dbReference type="NCBI Taxonomy" id="2010828"/>
    <lineage>
        <taxon>Bacteria</taxon>
        <taxon>Pseudomonadati</taxon>
        <taxon>Bacteroidota</taxon>
        <taxon>Bacteroidia</taxon>
        <taxon>Marinilabiliales</taxon>
        <taxon>Prolixibacteraceae</taxon>
        <taxon>Aquipluma</taxon>
    </lineage>
</organism>
<keyword evidence="2" id="KW-1185">Reference proteome</keyword>
<dbReference type="PANTHER" id="PTHR34585:SF22">
    <property type="entry name" value="HELIX-TURN-HELIX DOMAIN-CONTAINING PROTEIN"/>
    <property type="match status" value="1"/>
</dbReference>
<sequence>MEVITVESKAYKELMAKINPIAQFVAEYQSVNMINPEEEWIDSFKVCYFLNISQRTIRGYNNILKRLSFSSIFFNL</sequence>
<reference evidence="1" key="1">
    <citation type="journal article" date="2020" name="Int. J. Syst. Evol. Microbiol.">
        <title>Aquipluma nitroreducens gen. nov. sp. nov., a novel facultatively anaerobic bacterium isolated from a freshwater lake.</title>
        <authorList>
            <person name="Watanabe M."/>
            <person name="Kojima H."/>
            <person name="Fukui M."/>
        </authorList>
    </citation>
    <scope>NUCLEOTIDE SEQUENCE</scope>
    <source>
        <strain evidence="1">MeG22</strain>
    </source>
</reference>
<dbReference type="AlphaFoldDB" id="A0A5K7SFZ0"/>
<dbReference type="PANTHER" id="PTHR34585">
    <property type="match status" value="1"/>
</dbReference>
<dbReference type="KEGG" id="anf:AQPE_4315"/>
<protein>
    <submittedName>
        <fullName evidence="1">Uncharacterized protein</fullName>
    </submittedName>
</protein>
<dbReference type="EMBL" id="AP018694">
    <property type="protein sequence ID" value="BBE20124.1"/>
    <property type="molecule type" value="Genomic_DNA"/>
</dbReference>
<accession>A0A5K7SFZ0</accession>
<dbReference type="Proteomes" id="UP001193389">
    <property type="component" value="Chromosome"/>
</dbReference>
<dbReference type="RefSeq" id="WP_318348298.1">
    <property type="nucleotide sequence ID" value="NZ_AP018694.1"/>
</dbReference>
<gene>
    <name evidence="1" type="ORF">AQPE_4315</name>
</gene>
<evidence type="ECO:0000313" key="1">
    <source>
        <dbReference type="EMBL" id="BBE20124.1"/>
    </source>
</evidence>